<keyword evidence="2" id="KW-1185">Reference proteome</keyword>
<evidence type="ECO:0000313" key="2">
    <source>
        <dbReference type="Proteomes" id="UP000183832"/>
    </source>
</evidence>
<protein>
    <submittedName>
        <fullName evidence="1">CLUMA_CG015624, isoform A</fullName>
    </submittedName>
</protein>
<evidence type="ECO:0000313" key="1">
    <source>
        <dbReference type="EMBL" id="CRL02166.1"/>
    </source>
</evidence>
<dbReference type="AlphaFoldDB" id="A0A1J1IST1"/>
<reference evidence="1 2" key="1">
    <citation type="submission" date="2015-04" db="EMBL/GenBank/DDBJ databases">
        <authorList>
            <person name="Syromyatnikov M.Y."/>
            <person name="Popov V.N."/>
        </authorList>
    </citation>
    <scope>NUCLEOTIDE SEQUENCE [LARGE SCALE GENOMIC DNA]</scope>
</reference>
<gene>
    <name evidence="1" type="ORF">CLUMA_CG015624</name>
</gene>
<name>A0A1J1IST1_9DIPT</name>
<organism evidence="1 2">
    <name type="scientific">Clunio marinus</name>
    <dbReference type="NCBI Taxonomy" id="568069"/>
    <lineage>
        <taxon>Eukaryota</taxon>
        <taxon>Metazoa</taxon>
        <taxon>Ecdysozoa</taxon>
        <taxon>Arthropoda</taxon>
        <taxon>Hexapoda</taxon>
        <taxon>Insecta</taxon>
        <taxon>Pterygota</taxon>
        <taxon>Neoptera</taxon>
        <taxon>Endopterygota</taxon>
        <taxon>Diptera</taxon>
        <taxon>Nematocera</taxon>
        <taxon>Chironomoidea</taxon>
        <taxon>Chironomidae</taxon>
        <taxon>Clunio</taxon>
    </lineage>
</organism>
<dbReference type="Proteomes" id="UP000183832">
    <property type="component" value="Unassembled WGS sequence"/>
</dbReference>
<dbReference type="EMBL" id="CVRI01000057">
    <property type="protein sequence ID" value="CRL02166.1"/>
    <property type="molecule type" value="Genomic_DNA"/>
</dbReference>
<proteinExistence type="predicted"/>
<sequence>MIRKQKYQELWSRYFWSIVDDLFNGLCGYDDQVSIDRQSDENNLKSVKRKRISTTIMKHYMTDHLSFVDAFPIIMCEMKHQRYRKQQEINRSLPYIRVDKYWVLVLGFCV</sequence>
<accession>A0A1J1IST1</accession>